<reference evidence="2" key="1">
    <citation type="journal article" date="2020" name="bioRxiv">
        <title>Chromosome-level reference genome of the European wasp spider Argiope bruennichi: a resource for studies on range expansion and evolutionary adaptation.</title>
        <authorList>
            <person name="Sheffer M.M."/>
            <person name="Hoppe A."/>
            <person name="Krehenwinkel H."/>
            <person name="Uhl G."/>
            <person name="Kuss A.W."/>
            <person name="Jensen L."/>
            <person name="Jensen C."/>
            <person name="Gillespie R.G."/>
            <person name="Hoff K.J."/>
            <person name="Prost S."/>
        </authorList>
    </citation>
    <scope>NUCLEOTIDE SEQUENCE</scope>
</reference>
<dbReference type="AlphaFoldDB" id="A0A8T0E5X6"/>
<dbReference type="EMBL" id="JABXBU010002231">
    <property type="protein sequence ID" value="KAF8765251.1"/>
    <property type="molecule type" value="Genomic_DNA"/>
</dbReference>
<dbReference type="PANTHER" id="PTHR47331:SF2">
    <property type="match status" value="1"/>
</dbReference>
<sequence>MALLKNLKKDELVLVAEELGLELTSAEQWHHVPSSQNPADLISRGLDPSSLHHSSLWWTGPPFLSTEDMSSSEPSPVSSIEDFQSEFKTNQRVIQHELERFKCSDSNNFVYLNAKVNNFVHDILGLSNNYGRLIRILSYIYRFLNNCRVNFPKNFGILKAIELKESEMRLLKIVQEEDLHKEIKSLKASGFVNTDSQVKNLFPFLDENGILRIGGRFTHSDLDFDSYARDSPDSALFGGGVPLRHLFLLPGGRLEEDLRRPPSHRHPDPPAERHRQQPVQNHHGHGDGICHPQPRYQQVPQDCPETSEGIKGKP</sequence>
<dbReference type="Proteomes" id="UP000807504">
    <property type="component" value="Unassembled WGS sequence"/>
</dbReference>
<accession>A0A8T0E5X6</accession>
<evidence type="ECO:0000313" key="3">
    <source>
        <dbReference type="Proteomes" id="UP000807504"/>
    </source>
</evidence>
<comment type="caution">
    <text evidence="2">The sequence shown here is derived from an EMBL/GenBank/DDBJ whole genome shotgun (WGS) entry which is preliminary data.</text>
</comment>
<organism evidence="2 3">
    <name type="scientific">Argiope bruennichi</name>
    <name type="common">Wasp spider</name>
    <name type="synonym">Aranea bruennichi</name>
    <dbReference type="NCBI Taxonomy" id="94029"/>
    <lineage>
        <taxon>Eukaryota</taxon>
        <taxon>Metazoa</taxon>
        <taxon>Ecdysozoa</taxon>
        <taxon>Arthropoda</taxon>
        <taxon>Chelicerata</taxon>
        <taxon>Arachnida</taxon>
        <taxon>Araneae</taxon>
        <taxon>Araneomorphae</taxon>
        <taxon>Entelegynae</taxon>
        <taxon>Araneoidea</taxon>
        <taxon>Araneidae</taxon>
        <taxon>Argiope</taxon>
    </lineage>
</organism>
<evidence type="ECO:0000256" key="1">
    <source>
        <dbReference type="SAM" id="MobiDB-lite"/>
    </source>
</evidence>
<feature type="compositionally biased region" description="Basic and acidic residues" evidence="1">
    <location>
        <begin position="254"/>
        <end position="275"/>
    </location>
</feature>
<gene>
    <name evidence="2" type="ORF">HNY73_023233</name>
</gene>
<proteinExistence type="predicted"/>
<keyword evidence="3" id="KW-1185">Reference proteome</keyword>
<reference evidence="2" key="2">
    <citation type="submission" date="2020-06" db="EMBL/GenBank/DDBJ databases">
        <authorList>
            <person name="Sheffer M."/>
        </authorList>
    </citation>
    <scope>NUCLEOTIDE SEQUENCE</scope>
</reference>
<protein>
    <submittedName>
        <fullName evidence="2">Uncharacterized protein</fullName>
    </submittedName>
</protein>
<evidence type="ECO:0000313" key="2">
    <source>
        <dbReference type="EMBL" id="KAF8765251.1"/>
    </source>
</evidence>
<dbReference type="PANTHER" id="PTHR47331">
    <property type="entry name" value="PHD-TYPE DOMAIN-CONTAINING PROTEIN"/>
    <property type="match status" value="1"/>
</dbReference>
<name>A0A8T0E5X6_ARGBR</name>
<feature type="region of interest" description="Disordered" evidence="1">
    <location>
        <begin position="254"/>
        <end position="314"/>
    </location>
</feature>